<evidence type="ECO:0000313" key="6">
    <source>
        <dbReference type="Proteomes" id="UP001212841"/>
    </source>
</evidence>
<dbReference type="Proteomes" id="UP001212841">
    <property type="component" value="Unassembled WGS sequence"/>
</dbReference>
<feature type="compositionally biased region" description="Low complexity" evidence="3">
    <location>
        <begin position="231"/>
        <end position="245"/>
    </location>
</feature>
<evidence type="ECO:0000313" key="5">
    <source>
        <dbReference type="EMBL" id="KAJ3054988.1"/>
    </source>
</evidence>
<feature type="compositionally biased region" description="Low complexity" evidence="3">
    <location>
        <begin position="172"/>
        <end position="187"/>
    </location>
</feature>
<gene>
    <name evidence="5" type="ORF">HK097_000134</name>
</gene>
<dbReference type="Pfam" id="PF10187">
    <property type="entry name" value="FAM192A_Fyv6_N"/>
    <property type="match status" value="1"/>
</dbReference>
<feature type="domain" description="FAM192A/Fyv6 N-terminal" evidence="4">
    <location>
        <begin position="24"/>
        <end position="118"/>
    </location>
</feature>
<name>A0AAD5SNR0_9FUNG</name>
<dbReference type="PANTHER" id="PTHR13495:SF0">
    <property type="entry name" value="PSME3-INTERACTING PROTEIN"/>
    <property type="match status" value="1"/>
</dbReference>
<dbReference type="AlphaFoldDB" id="A0AAD5SNR0"/>
<dbReference type="InterPro" id="IPR019331">
    <property type="entry name" value="FAM192A/Fyv6_N"/>
</dbReference>
<comment type="caution">
    <text evidence="5">The sequence shown here is derived from an EMBL/GenBank/DDBJ whole genome shotgun (WGS) entry which is preliminary data.</text>
</comment>
<dbReference type="EMBL" id="JADGJD010000101">
    <property type="protein sequence ID" value="KAJ3054988.1"/>
    <property type="molecule type" value="Genomic_DNA"/>
</dbReference>
<sequence>MMNETFTHTVVGGGNSSAIQSKFITEAALAEQRQERESEAKSHGKDLEEVYDPRPLFERLAEKKRIEEEEFAEKMKFSNMVKRLDDDEYEFLVAYDDEEEKKRKEIAAADEKELEQFRKAVTEGPIDPATIAAEALGTSKPSRPAQLPKQAPAKDFQRSILNGIVRKRKASDGPAASAKSADAGGSAETSPSKKRVAKEGSDGAGVKAGGKGGALTGSKPPALATSKSVPSAPASNSLSLLAAYSDDSDSDDN</sequence>
<dbReference type="GO" id="GO:0005634">
    <property type="term" value="C:nucleus"/>
    <property type="evidence" value="ECO:0007669"/>
    <property type="project" value="UniProtKB-SubCell"/>
</dbReference>
<evidence type="ECO:0000259" key="4">
    <source>
        <dbReference type="Pfam" id="PF10187"/>
    </source>
</evidence>
<organism evidence="5 6">
    <name type="scientific">Rhizophlyctis rosea</name>
    <dbReference type="NCBI Taxonomy" id="64517"/>
    <lineage>
        <taxon>Eukaryota</taxon>
        <taxon>Fungi</taxon>
        <taxon>Fungi incertae sedis</taxon>
        <taxon>Chytridiomycota</taxon>
        <taxon>Chytridiomycota incertae sedis</taxon>
        <taxon>Chytridiomycetes</taxon>
        <taxon>Rhizophlyctidales</taxon>
        <taxon>Rhizophlyctidaceae</taxon>
        <taxon>Rhizophlyctis</taxon>
    </lineage>
</organism>
<feature type="region of interest" description="Disordered" evidence="3">
    <location>
        <begin position="29"/>
        <end position="49"/>
    </location>
</feature>
<feature type="compositionally biased region" description="Gly residues" evidence="3">
    <location>
        <begin position="202"/>
        <end position="215"/>
    </location>
</feature>
<comment type="subcellular location">
    <subcellularLocation>
        <location evidence="1">Nucleus</location>
    </subcellularLocation>
</comment>
<reference evidence="5" key="1">
    <citation type="submission" date="2020-05" db="EMBL/GenBank/DDBJ databases">
        <title>Phylogenomic resolution of chytrid fungi.</title>
        <authorList>
            <person name="Stajich J.E."/>
            <person name="Amses K."/>
            <person name="Simmons R."/>
            <person name="Seto K."/>
            <person name="Myers J."/>
            <person name="Bonds A."/>
            <person name="Quandt C.A."/>
            <person name="Barry K."/>
            <person name="Liu P."/>
            <person name="Grigoriev I."/>
            <person name="Longcore J.E."/>
            <person name="James T.Y."/>
        </authorList>
    </citation>
    <scope>NUCLEOTIDE SEQUENCE</scope>
    <source>
        <strain evidence="5">JEL0318</strain>
    </source>
</reference>
<dbReference type="InterPro" id="IPR039845">
    <property type="entry name" value="FAM192A"/>
</dbReference>
<feature type="region of interest" description="Disordered" evidence="3">
    <location>
        <begin position="124"/>
        <end position="253"/>
    </location>
</feature>
<feature type="compositionally biased region" description="Basic and acidic residues" evidence="3">
    <location>
        <begin position="32"/>
        <end position="49"/>
    </location>
</feature>
<proteinExistence type="predicted"/>
<protein>
    <recommendedName>
        <fullName evidence="4">FAM192A/Fyv6 N-terminal domain-containing protein</fullName>
    </recommendedName>
</protein>
<accession>A0AAD5SNR0</accession>
<keyword evidence="2" id="KW-0539">Nucleus</keyword>
<dbReference type="PANTHER" id="PTHR13495">
    <property type="entry name" value="NEFA-INTERACTING NUCLEAR PROTEIN NIP30"/>
    <property type="match status" value="1"/>
</dbReference>
<keyword evidence="6" id="KW-1185">Reference proteome</keyword>
<evidence type="ECO:0000256" key="2">
    <source>
        <dbReference type="ARBA" id="ARBA00023242"/>
    </source>
</evidence>
<evidence type="ECO:0000256" key="3">
    <source>
        <dbReference type="SAM" id="MobiDB-lite"/>
    </source>
</evidence>
<evidence type="ECO:0000256" key="1">
    <source>
        <dbReference type="ARBA" id="ARBA00004123"/>
    </source>
</evidence>